<dbReference type="Proteomes" id="UP000282977">
    <property type="component" value="Unassembled WGS sequence"/>
</dbReference>
<comment type="caution">
    <text evidence="1">The sequence shown here is derived from an EMBL/GenBank/DDBJ whole genome shotgun (WGS) entry which is preliminary data.</text>
</comment>
<protein>
    <submittedName>
        <fullName evidence="1">Uncharacterized protein</fullName>
    </submittedName>
</protein>
<dbReference type="EMBL" id="RZUL01000001">
    <property type="protein sequence ID" value="RVT43791.1"/>
    <property type="molecule type" value="Genomic_DNA"/>
</dbReference>
<gene>
    <name evidence="1" type="ORF">ENE74_04110</name>
</gene>
<dbReference type="AlphaFoldDB" id="A0A437JD29"/>
<evidence type="ECO:0000313" key="1">
    <source>
        <dbReference type="EMBL" id="RVT43791.1"/>
    </source>
</evidence>
<accession>A0A437JD29</accession>
<dbReference type="OrthoDB" id="7472973at2"/>
<sequence length="105" mass="11701">MAVPVLFPDGTRRQVIAELRADYHAPVGNTTERFVPGRFVQCPINADPLWKYIWRNGRWIACPRYGSPVTPSSGDLAPWWTGIASMTDDAPPPTRTVISDHLRAA</sequence>
<dbReference type="RefSeq" id="WP_127689330.1">
    <property type="nucleotide sequence ID" value="NZ_RZUL01000001.1"/>
</dbReference>
<keyword evidence="2" id="KW-1185">Reference proteome</keyword>
<evidence type="ECO:0000313" key="2">
    <source>
        <dbReference type="Proteomes" id="UP000282977"/>
    </source>
</evidence>
<reference evidence="1 2" key="1">
    <citation type="submission" date="2019-01" db="EMBL/GenBank/DDBJ databases">
        <authorList>
            <person name="Chen W.-M."/>
        </authorList>
    </citation>
    <scope>NUCLEOTIDE SEQUENCE [LARGE SCALE GENOMIC DNA]</scope>
    <source>
        <strain evidence="1 2">TLA-22</strain>
    </source>
</reference>
<organism evidence="1 2">
    <name type="scientific">Sphingobium algorifonticola</name>
    <dbReference type="NCBI Taxonomy" id="2008318"/>
    <lineage>
        <taxon>Bacteria</taxon>
        <taxon>Pseudomonadati</taxon>
        <taxon>Pseudomonadota</taxon>
        <taxon>Alphaproteobacteria</taxon>
        <taxon>Sphingomonadales</taxon>
        <taxon>Sphingomonadaceae</taxon>
        <taxon>Sphingobium</taxon>
    </lineage>
</organism>
<proteinExistence type="predicted"/>
<name>A0A437JD29_9SPHN</name>